<comment type="caution">
    <text evidence="4">The sequence shown here is derived from an EMBL/GenBank/DDBJ whole genome shotgun (WGS) entry which is preliminary data.</text>
</comment>
<accession>A0ABQ7Q7I3</accession>
<dbReference type="InterPro" id="IPR001254">
    <property type="entry name" value="Trypsin_dom"/>
</dbReference>
<evidence type="ECO:0000256" key="2">
    <source>
        <dbReference type="ARBA" id="ARBA00024195"/>
    </source>
</evidence>
<sequence length="191" mass="20851">MPSGVNINSNYRLVGLYHNSYRAVVGTNLWREGGDSYSLVRNVTHPHYLKFLLKNDISLLFTSTAIRLSETVKVVPLSFGYVGAGIETRATGRLLELTLTTLDGEECREKVAQASVEFDIPAPAIEPHLELCVFNSLNRGLCSGDSGSPLVRTDIGGQVGVVSWGFPCARGAPDMFARISAFRDFIEKNAI</sequence>
<dbReference type="PROSITE" id="PS50240">
    <property type="entry name" value="TRYPSIN_DOM"/>
    <property type="match status" value="1"/>
</dbReference>
<dbReference type="SMART" id="SM00020">
    <property type="entry name" value="Tryp_SPc"/>
    <property type="match status" value="1"/>
</dbReference>
<evidence type="ECO:0000313" key="5">
    <source>
        <dbReference type="Proteomes" id="UP000823941"/>
    </source>
</evidence>
<evidence type="ECO:0000313" key="4">
    <source>
        <dbReference type="EMBL" id="KAG7301197.1"/>
    </source>
</evidence>
<gene>
    <name evidence="4" type="ORF">JYU34_014060</name>
</gene>
<dbReference type="InterPro" id="IPR009003">
    <property type="entry name" value="Peptidase_S1_PA"/>
</dbReference>
<dbReference type="SUPFAM" id="SSF50494">
    <property type="entry name" value="Trypsin-like serine proteases"/>
    <property type="match status" value="1"/>
</dbReference>
<dbReference type="Gene3D" id="2.40.10.10">
    <property type="entry name" value="Trypsin-like serine proteases"/>
    <property type="match status" value="2"/>
</dbReference>
<dbReference type="InterPro" id="IPR043504">
    <property type="entry name" value="Peptidase_S1_PA_chymotrypsin"/>
</dbReference>
<proteinExistence type="inferred from homology"/>
<comment type="similarity">
    <text evidence="2">Belongs to the peptidase S1 family. CLIP subfamily.</text>
</comment>
<dbReference type="EMBL" id="JAHIBW010000019">
    <property type="protein sequence ID" value="KAG7301197.1"/>
    <property type="molecule type" value="Genomic_DNA"/>
</dbReference>
<name>A0ABQ7Q7I3_PLUXY</name>
<dbReference type="Pfam" id="PF00089">
    <property type="entry name" value="Trypsin"/>
    <property type="match status" value="1"/>
</dbReference>
<reference evidence="4 5" key="1">
    <citation type="submission" date="2021-06" db="EMBL/GenBank/DDBJ databases">
        <title>A haploid diamondback moth (Plutella xylostella L.) genome assembly resolves 31 chromosomes and identifies a diamide resistance mutation.</title>
        <authorList>
            <person name="Ward C.M."/>
            <person name="Perry K.D."/>
            <person name="Baker G."/>
            <person name="Powis K."/>
            <person name="Heckel D.G."/>
            <person name="Baxter S.W."/>
        </authorList>
    </citation>
    <scope>NUCLEOTIDE SEQUENCE [LARGE SCALE GENOMIC DNA]</scope>
    <source>
        <strain evidence="4 5">LV</strain>
        <tissue evidence="4">Single pupa</tissue>
    </source>
</reference>
<evidence type="ECO:0000256" key="1">
    <source>
        <dbReference type="ARBA" id="ARBA00023157"/>
    </source>
</evidence>
<dbReference type="Proteomes" id="UP000823941">
    <property type="component" value="Chromosome 19"/>
</dbReference>
<evidence type="ECO:0000259" key="3">
    <source>
        <dbReference type="PROSITE" id="PS50240"/>
    </source>
</evidence>
<keyword evidence="5" id="KW-1185">Reference proteome</keyword>
<feature type="domain" description="Peptidase S1" evidence="3">
    <location>
        <begin position="1"/>
        <end position="191"/>
    </location>
</feature>
<dbReference type="PANTHER" id="PTHR24256">
    <property type="entry name" value="TRYPTASE-RELATED"/>
    <property type="match status" value="1"/>
</dbReference>
<organism evidence="4 5">
    <name type="scientific">Plutella xylostella</name>
    <name type="common">Diamondback moth</name>
    <name type="synonym">Plutella maculipennis</name>
    <dbReference type="NCBI Taxonomy" id="51655"/>
    <lineage>
        <taxon>Eukaryota</taxon>
        <taxon>Metazoa</taxon>
        <taxon>Ecdysozoa</taxon>
        <taxon>Arthropoda</taxon>
        <taxon>Hexapoda</taxon>
        <taxon>Insecta</taxon>
        <taxon>Pterygota</taxon>
        <taxon>Neoptera</taxon>
        <taxon>Endopterygota</taxon>
        <taxon>Lepidoptera</taxon>
        <taxon>Glossata</taxon>
        <taxon>Ditrysia</taxon>
        <taxon>Yponomeutoidea</taxon>
        <taxon>Plutellidae</taxon>
        <taxon>Plutella</taxon>
    </lineage>
</organism>
<protein>
    <recommendedName>
        <fullName evidence="3">Peptidase S1 domain-containing protein</fullName>
    </recommendedName>
</protein>
<dbReference type="InterPro" id="IPR051487">
    <property type="entry name" value="Ser/Thr_Proteases_Immune/Dev"/>
</dbReference>
<keyword evidence="1" id="KW-1015">Disulfide bond</keyword>